<evidence type="ECO:0000313" key="3">
    <source>
        <dbReference type="Proteomes" id="UP000284706"/>
    </source>
</evidence>
<dbReference type="InParanoid" id="A0A409VY47"/>
<sequence>MSTEISIFNGCSNCTFSGGSITIVRSEMNAGPGVVPPPSPASTARAQNAQDGSTADYAELRVSSDISISARPTGVTMPDNATKANDVHHSASSPVGQDAPGGRSAGRGPNGADPGHRYPPRPLPRVDLTGPGPQSGRGKFPPPPPPPTLPRSNPGKYPGEDEIAHLKAAGLRLKEPACPSRDGQFANNTEKDVENLNKQSSTTQHSYPPPANGYNRHGAFDLNAAGEGPSASHVQTGNGAEKQDGKHKQRTTPTPGPRTAPLTEDFNDKDSFYLVTSDEEVSDTESELTDYFTDDFDNISLVNHHDEEAPSPSHTTGPQLPSTNQNVSAEIQPLNNTTLPNRHDEEGPFFDPGKFLAENRRNSSSRYSQTFYVPDLCSGRAAATSSSRTTPVDAHAAMRRSFGDSALRSGIENRSRLPTESFEDWQLRIAIEESKRPQSSRETSYEQQLRRAIEESLRLQ</sequence>
<feature type="compositionally biased region" description="Polar residues" evidence="1">
    <location>
        <begin position="312"/>
        <end position="325"/>
    </location>
</feature>
<gene>
    <name evidence="2" type="ORF">CVT26_011037</name>
</gene>
<evidence type="ECO:0000313" key="2">
    <source>
        <dbReference type="EMBL" id="PPQ71176.1"/>
    </source>
</evidence>
<feature type="region of interest" description="Disordered" evidence="1">
    <location>
        <begin position="304"/>
        <end position="325"/>
    </location>
</feature>
<feature type="compositionally biased region" description="Polar residues" evidence="1">
    <location>
        <begin position="44"/>
        <end position="53"/>
    </location>
</feature>
<comment type="caution">
    <text evidence="2">The sequence shown here is derived from an EMBL/GenBank/DDBJ whole genome shotgun (WGS) entry which is preliminary data.</text>
</comment>
<proteinExistence type="predicted"/>
<feature type="compositionally biased region" description="Low complexity" evidence="1">
    <location>
        <begin position="251"/>
        <end position="263"/>
    </location>
</feature>
<organism evidence="2 3">
    <name type="scientific">Gymnopilus dilepis</name>
    <dbReference type="NCBI Taxonomy" id="231916"/>
    <lineage>
        <taxon>Eukaryota</taxon>
        <taxon>Fungi</taxon>
        <taxon>Dikarya</taxon>
        <taxon>Basidiomycota</taxon>
        <taxon>Agaricomycotina</taxon>
        <taxon>Agaricomycetes</taxon>
        <taxon>Agaricomycetidae</taxon>
        <taxon>Agaricales</taxon>
        <taxon>Agaricineae</taxon>
        <taxon>Hymenogastraceae</taxon>
        <taxon>Gymnopilus</taxon>
    </lineage>
</organism>
<reference evidence="2 3" key="1">
    <citation type="journal article" date="2018" name="Evol. Lett.">
        <title>Horizontal gene cluster transfer increased hallucinogenic mushroom diversity.</title>
        <authorList>
            <person name="Reynolds H.T."/>
            <person name="Vijayakumar V."/>
            <person name="Gluck-Thaler E."/>
            <person name="Korotkin H.B."/>
            <person name="Matheny P.B."/>
            <person name="Slot J.C."/>
        </authorList>
    </citation>
    <scope>NUCLEOTIDE SEQUENCE [LARGE SCALE GENOMIC DNA]</scope>
    <source>
        <strain evidence="2 3">SRW20</strain>
    </source>
</reference>
<keyword evidence="3" id="KW-1185">Reference proteome</keyword>
<feature type="region of interest" description="Disordered" evidence="1">
    <location>
        <begin position="433"/>
        <end position="460"/>
    </location>
</feature>
<name>A0A409VY47_9AGAR</name>
<accession>A0A409VY47</accession>
<evidence type="ECO:0000256" key="1">
    <source>
        <dbReference type="SAM" id="MobiDB-lite"/>
    </source>
</evidence>
<dbReference type="EMBL" id="NHYE01005513">
    <property type="protein sequence ID" value="PPQ71176.1"/>
    <property type="molecule type" value="Genomic_DNA"/>
</dbReference>
<feature type="region of interest" description="Disordered" evidence="1">
    <location>
        <begin position="28"/>
        <end position="267"/>
    </location>
</feature>
<dbReference type="Proteomes" id="UP000284706">
    <property type="component" value="Unassembled WGS sequence"/>
</dbReference>
<feature type="compositionally biased region" description="Pro residues" evidence="1">
    <location>
        <begin position="140"/>
        <end position="149"/>
    </location>
</feature>
<protein>
    <submittedName>
        <fullName evidence="2">Uncharacterized protein</fullName>
    </submittedName>
</protein>
<feature type="compositionally biased region" description="Basic and acidic residues" evidence="1">
    <location>
        <begin position="448"/>
        <end position="460"/>
    </location>
</feature>
<feature type="compositionally biased region" description="Polar residues" evidence="1">
    <location>
        <begin position="196"/>
        <end position="206"/>
    </location>
</feature>
<dbReference type="AlphaFoldDB" id="A0A409VY47"/>